<feature type="compositionally biased region" description="Basic and acidic residues" evidence="1">
    <location>
        <begin position="1047"/>
        <end position="1067"/>
    </location>
</feature>
<proteinExistence type="predicted"/>
<evidence type="ECO:0000256" key="1">
    <source>
        <dbReference type="SAM" id="MobiDB-lite"/>
    </source>
</evidence>
<organism evidence="2">
    <name type="scientific">Anthurium amnicola</name>
    <dbReference type="NCBI Taxonomy" id="1678845"/>
    <lineage>
        <taxon>Eukaryota</taxon>
        <taxon>Viridiplantae</taxon>
        <taxon>Streptophyta</taxon>
        <taxon>Embryophyta</taxon>
        <taxon>Tracheophyta</taxon>
        <taxon>Spermatophyta</taxon>
        <taxon>Magnoliopsida</taxon>
        <taxon>Liliopsida</taxon>
        <taxon>Araceae</taxon>
        <taxon>Pothoideae</taxon>
        <taxon>Potheae</taxon>
        <taxon>Anthurium</taxon>
    </lineage>
</organism>
<dbReference type="EMBL" id="GDJX01018665">
    <property type="protein sequence ID" value="JAT49271.1"/>
    <property type="molecule type" value="Transcribed_RNA"/>
</dbReference>
<dbReference type="PANTHER" id="PTHR34536">
    <property type="entry name" value="DENTIN SIALOPHOSPHOPROTEIN-LIKE PROTEIN"/>
    <property type="match status" value="1"/>
</dbReference>
<feature type="compositionally biased region" description="Basic and acidic residues" evidence="1">
    <location>
        <begin position="1021"/>
        <end position="1034"/>
    </location>
</feature>
<accession>A0A1D1Y3S2</accession>
<feature type="non-terminal residue" evidence="2">
    <location>
        <position position="1067"/>
    </location>
</feature>
<name>A0A1D1Y3S2_9ARAE</name>
<gene>
    <name evidence="2" type="primary">MSH3_3</name>
    <name evidence="2" type="ORF">g.110824</name>
</gene>
<dbReference type="AlphaFoldDB" id="A0A1D1Y3S2"/>
<protein>
    <submittedName>
        <fullName evidence="2">DNA mismatch repair protein MSH3</fullName>
    </submittedName>
</protein>
<feature type="region of interest" description="Disordered" evidence="1">
    <location>
        <begin position="475"/>
        <end position="536"/>
    </location>
</feature>
<feature type="compositionally biased region" description="Polar residues" evidence="1">
    <location>
        <begin position="1035"/>
        <end position="1046"/>
    </location>
</feature>
<reference evidence="2" key="1">
    <citation type="submission" date="2015-07" db="EMBL/GenBank/DDBJ databases">
        <title>Transcriptome Assembly of Anthurium amnicola.</title>
        <authorList>
            <person name="Suzuki J."/>
        </authorList>
    </citation>
    <scope>NUCLEOTIDE SEQUENCE</scope>
</reference>
<dbReference type="PANTHER" id="PTHR34536:SF6">
    <property type="entry name" value="DENTIN SIALOPHOSPHOPROTEIN-LIKE PROTEIN"/>
    <property type="match status" value="1"/>
</dbReference>
<sequence length="1067" mass="116412">MTPASKLELTKQQVVLNSCKICGGKPLADELGGLPESMLSNTGIELSAVIDPQLNWKSTSKGKSRAIRRARTSFLNTTKSKSVGNGLKPSENIIIKESRTRDMSDFESEKLGVTILGRHFSDTITNVPIKKRRFVFRSPSPPLHSPFLTDVSEHVEVSQVVSSWNGIAQNSKIRHNKLETTTALVQGIESKNVGDDKCDVNDTEKADFSGIFILAAACSGASDECTISESSVSKGDSFKMDGSLGIPISYSGDRNKIVEGQQLDTADATLVKTDTLLYSKEEDHTNVPSSHLQDFSCSLSNVPDKTTGNSTRMGSSLRDDRFHWDLNTVMDSWESPCDGVISDWQPVASHAVGEDSSHHGVMLDKQEPCDMKIVEVDSLPAVKSMDKKVDLGRLSLHERGRMDLAKSDLSCNRVIVDLEDCSARERQEACFVSVTMAENTAESNTLNNQEASSFMMELQSFPAGHVPDPVSICPSNSCASENEEAEHAPDPVSKRPSSNSCASENEEAEHAPDPVSKRPSSNSCASEKEEASTHGTRVEAVAGKILHPIEYALAEHPIIISEPHSALDKTSGETVTGEKTFDGSEAILHMHSENCCLADAQVMTTMQAREPVLVCPDQDTVQLNECYSGSIGEQVSGILVCGYHCKMDSDGETHDDVGQTQHLNETSNMIIQSDEAGECTHLVSCGLSDHKETTNGFMSNDDYMNAEEDGFPGSRSVLTYPDRSRGKSEHHVHARSKNLMIPSEADECALMDAAYDAQNGYGGNPVKNDLVNALKDHFNHDFYSNASKSEEAVQLEVGHQGDINSQYEDGEFRESFVHDWGVDASDDVEAEHVDYGSDDKEIDAFEAPDDPAVSSFECENKELSVGHCGENHDDQQETVFSHLHSSITSVPGIETAGADGAMVNVLRSRHSRGKLLKELGKNTKNELESGALTGKVMQDGEFTSEDDRARESCYPASFGRKSSGWDQFPEGLRKPGDTLVDSGVDSSGINHDSIPYSGYGAGESSKMAESMLRQTLSSQIERSKFNDISQRKETAYSQRTRNCNHSNDIRHSAERDAKLGRSDRGDR</sequence>
<evidence type="ECO:0000313" key="2">
    <source>
        <dbReference type="EMBL" id="JAT49271.1"/>
    </source>
</evidence>
<feature type="region of interest" description="Disordered" evidence="1">
    <location>
        <begin position="985"/>
        <end position="1067"/>
    </location>
</feature>